<dbReference type="Proteomes" id="UP000095286">
    <property type="component" value="Unplaced"/>
</dbReference>
<dbReference type="WBParaSite" id="RSKR_0001078900.1">
    <property type="protein sequence ID" value="RSKR_0001078900.1"/>
    <property type="gene ID" value="RSKR_0001078900"/>
</dbReference>
<accession>A0AC35UET8</accession>
<proteinExistence type="predicted"/>
<evidence type="ECO:0000313" key="2">
    <source>
        <dbReference type="WBParaSite" id="RSKR_0001078900.1"/>
    </source>
</evidence>
<protein>
    <submittedName>
        <fullName evidence="2">DDE_3 domain-containing protein</fullName>
    </submittedName>
</protein>
<reference evidence="2" key="1">
    <citation type="submission" date="2016-11" db="UniProtKB">
        <authorList>
            <consortium name="WormBaseParasite"/>
        </authorList>
    </citation>
    <scope>IDENTIFICATION</scope>
    <source>
        <strain evidence="2">KR3021</strain>
    </source>
</reference>
<evidence type="ECO:0000313" key="1">
    <source>
        <dbReference type="Proteomes" id="UP000095286"/>
    </source>
</evidence>
<organism evidence="1 2">
    <name type="scientific">Rhabditophanes sp. KR3021</name>
    <dbReference type="NCBI Taxonomy" id="114890"/>
    <lineage>
        <taxon>Eukaryota</taxon>
        <taxon>Metazoa</taxon>
        <taxon>Ecdysozoa</taxon>
        <taxon>Nematoda</taxon>
        <taxon>Chromadorea</taxon>
        <taxon>Rhabditida</taxon>
        <taxon>Tylenchina</taxon>
        <taxon>Panagrolaimomorpha</taxon>
        <taxon>Strongyloidoidea</taxon>
        <taxon>Alloionematidae</taxon>
        <taxon>Rhabditophanes</taxon>
    </lineage>
</organism>
<name>A0AC35UET8_9BILA</name>
<sequence length="687" mass="79280">MGLEIYSPEKKKEIRSLLMKKWSVFAIIADQKAKGFTITKSAIQRIKNDSASHPNYVPTGVRRGAKEKLSKKKITSLKQMLNNKNPKTQEELSRHFNITPKTLGRYIKQNCKKKLLKKPWAHAFNLLVKHKRSVRSLPLSKKLSEKSIEKWSPVMKHGSVVMVKVVKGTSSTANKIFKPIFVEPGAKVNQDYYMENVLKPFLDENEALFTEEGYIFHQDSAPAHVGKKTTAYLRGKNIPFFSKDEWLPASPDCAPCDYWLWGYLKNRVRKRNCTTIKQLKKAIIDEAKLIPLDMAERAMAAMPKRLIMVNKMVTKRTSVSELNSSKKTKQVKKAKQKENQAISMFKSKNAMLLQSNKELKQELNDMQLRYKKLKDTYDSLEAAYGKIANNNALLPKRRVSLEVSCERSRSDYIKKMYLNFVIANKNIPPDQMFIKKLNEYFELKACVDKVSLSKFTTDQALKLLLDLNLTQEKFKILSRNLASEHIFPSFNSVSKILKQKPPGNYEYSEFYLKQDNENSKVTGCYATDVEEILKERIDLMPPGKKRSNASRRNLNAANVQQEVTRQSQAARVKEELRKLRAQRIKDKTLIMSLSTRVKSQKKQLKERSPYKELGVSARFDRIKFWMGILKEMNAGSDLCFEARDELATRLLKGFEEEDNVRLSAEKTAEFFLSLGVSQNKFELIYQL</sequence>